<comment type="caution">
    <text evidence="1">The sequence shown here is derived from an EMBL/GenBank/DDBJ whole genome shotgun (WGS) entry which is preliminary data.</text>
</comment>
<accession>Q08SH6</accession>
<sequence>MVSGATRAAQAVIHCNACITRPALLLRPEAF</sequence>
<dbReference type="Proteomes" id="UP000032702">
    <property type="component" value="Unassembled WGS sequence"/>
</dbReference>
<dbReference type="AlphaFoldDB" id="Q08SH6"/>
<proteinExistence type="predicted"/>
<dbReference type="EMBL" id="AAMD01000163">
    <property type="protein sequence ID" value="EAU63442.1"/>
    <property type="molecule type" value="Genomic_DNA"/>
</dbReference>
<evidence type="ECO:0000313" key="2">
    <source>
        <dbReference type="Proteomes" id="UP000032702"/>
    </source>
</evidence>
<name>Q08SH6_STIAD</name>
<gene>
    <name evidence="1" type="ORF">STIAU_4721</name>
</gene>
<reference evidence="1 2" key="1">
    <citation type="submission" date="2006-04" db="EMBL/GenBank/DDBJ databases">
        <authorList>
            <person name="Nierman W.C."/>
        </authorList>
    </citation>
    <scope>NUCLEOTIDE SEQUENCE [LARGE SCALE GENOMIC DNA]</scope>
    <source>
        <strain evidence="1 2">DW4/3-1</strain>
    </source>
</reference>
<organism evidence="1 2">
    <name type="scientific">Stigmatella aurantiaca (strain DW4/3-1)</name>
    <dbReference type="NCBI Taxonomy" id="378806"/>
    <lineage>
        <taxon>Bacteria</taxon>
        <taxon>Pseudomonadati</taxon>
        <taxon>Myxococcota</taxon>
        <taxon>Myxococcia</taxon>
        <taxon>Myxococcales</taxon>
        <taxon>Cystobacterineae</taxon>
        <taxon>Archangiaceae</taxon>
        <taxon>Stigmatella</taxon>
    </lineage>
</organism>
<evidence type="ECO:0000313" key="1">
    <source>
        <dbReference type="EMBL" id="EAU63442.1"/>
    </source>
</evidence>
<protein>
    <submittedName>
        <fullName evidence="1">Uncharacterized protein</fullName>
    </submittedName>
</protein>